<feature type="compositionally biased region" description="Basic and acidic residues" evidence="3">
    <location>
        <begin position="438"/>
        <end position="451"/>
    </location>
</feature>
<feature type="compositionally biased region" description="Low complexity" evidence="3">
    <location>
        <begin position="859"/>
        <end position="871"/>
    </location>
</feature>
<dbReference type="PANTHER" id="PTHR12832">
    <property type="entry name" value="TESTIS-SPECIFIC PROTEIN PBS13 T-COMPLEX 11"/>
    <property type="match status" value="1"/>
</dbReference>
<feature type="compositionally biased region" description="Polar residues" evidence="3">
    <location>
        <begin position="452"/>
        <end position="464"/>
    </location>
</feature>
<dbReference type="RefSeq" id="XP_007787193.1">
    <property type="nucleotide sequence ID" value="XM_007789003.1"/>
</dbReference>
<proteinExistence type="inferred from homology"/>
<feature type="region of interest" description="Disordered" evidence="3">
    <location>
        <begin position="436"/>
        <end position="464"/>
    </location>
</feature>
<dbReference type="Proteomes" id="UP000019373">
    <property type="component" value="Unassembled WGS sequence"/>
</dbReference>
<feature type="coiled-coil region" evidence="2">
    <location>
        <begin position="136"/>
        <end position="170"/>
    </location>
</feature>
<dbReference type="GeneID" id="19241882"/>
<reference evidence="5" key="1">
    <citation type="journal article" date="2014" name="BMC Genomics">
        <title>Genome characteristics reveal the impact of lichenization on lichen-forming fungus Endocarpon pusillum Hedwig (Verrucariales, Ascomycota).</title>
        <authorList>
            <person name="Wang Y.-Y."/>
            <person name="Liu B."/>
            <person name="Zhang X.-Y."/>
            <person name="Zhou Q.-M."/>
            <person name="Zhang T."/>
            <person name="Li H."/>
            <person name="Yu Y.-F."/>
            <person name="Zhang X.-L."/>
            <person name="Hao X.-Y."/>
            <person name="Wang M."/>
            <person name="Wang L."/>
            <person name="Wei J.-C."/>
        </authorList>
    </citation>
    <scope>NUCLEOTIDE SEQUENCE [LARGE SCALE GENOMIC DNA]</scope>
    <source>
        <strain evidence="5">Z07020 / HMAS-L-300199</strain>
    </source>
</reference>
<feature type="compositionally biased region" description="Basic residues" evidence="3">
    <location>
        <begin position="35"/>
        <end position="49"/>
    </location>
</feature>
<keyword evidence="5" id="KW-1185">Reference proteome</keyword>
<comment type="similarity">
    <text evidence="1">Belongs to the TCP11 family.</text>
</comment>
<feature type="region of interest" description="Disordered" evidence="3">
    <location>
        <begin position="178"/>
        <end position="209"/>
    </location>
</feature>
<dbReference type="EMBL" id="KE720812">
    <property type="protein sequence ID" value="ERF75462.1"/>
    <property type="molecule type" value="Genomic_DNA"/>
</dbReference>
<evidence type="ECO:0000256" key="2">
    <source>
        <dbReference type="SAM" id="Coils"/>
    </source>
</evidence>
<feature type="region of interest" description="Disordered" evidence="3">
    <location>
        <begin position="836"/>
        <end position="871"/>
    </location>
</feature>
<feature type="compositionally biased region" description="Basic and acidic residues" evidence="3">
    <location>
        <begin position="840"/>
        <end position="852"/>
    </location>
</feature>
<feature type="compositionally biased region" description="Low complexity" evidence="3">
    <location>
        <begin position="50"/>
        <end position="66"/>
    </location>
</feature>
<keyword evidence="2" id="KW-0175">Coiled coil</keyword>
<evidence type="ECO:0000256" key="1">
    <source>
        <dbReference type="ARBA" id="ARBA00010954"/>
    </source>
</evidence>
<evidence type="ECO:0000256" key="3">
    <source>
        <dbReference type="SAM" id="MobiDB-lite"/>
    </source>
</evidence>
<organism evidence="4 5">
    <name type="scientific">Endocarpon pusillum (strain Z07020 / HMAS-L-300199)</name>
    <name type="common">Lichen-forming fungus</name>
    <dbReference type="NCBI Taxonomy" id="1263415"/>
    <lineage>
        <taxon>Eukaryota</taxon>
        <taxon>Fungi</taxon>
        <taxon>Dikarya</taxon>
        <taxon>Ascomycota</taxon>
        <taxon>Pezizomycotina</taxon>
        <taxon>Eurotiomycetes</taxon>
        <taxon>Chaetothyriomycetidae</taxon>
        <taxon>Verrucariales</taxon>
        <taxon>Verrucariaceae</taxon>
        <taxon>Endocarpon</taxon>
    </lineage>
</organism>
<accession>U1GCZ5</accession>
<dbReference type="InterPro" id="IPR008862">
    <property type="entry name" value="Tcp11"/>
</dbReference>
<dbReference type="eggNOG" id="KOG1981">
    <property type="taxonomic scope" value="Eukaryota"/>
</dbReference>
<dbReference type="OrthoDB" id="276323at2759"/>
<gene>
    <name evidence="4" type="ORF">EPUS_06994</name>
</gene>
<dbReference type="HOGENOM" id="CLU_005050_0_0_1"/>
<dbReference type="PANTHER" id="PTHR12832:SF18">
    <property type="entry name" value="IQ CALMODULIN-BINDING MOTIF DOMAIN PROTEIN (AFU_ORTHOLOGUE AFUA_1G08920)"/>
    <property type="match status" value="1"/>
</dbReference>
<evidence type="ECO:0000313" key="4">
    <source>
        <dbReference type="EMBL" id="ERF75462.1"/>
    </source>
</evidence>
<name>U1GCZ5_ENDPU</name>
<sequence length="957" mass="106333">MEPTPPPEDVDMDFFADDSSISYAPPAHLAERFYRKSNSRRKSSAHSSRRNSLSSRHSHQSALSAHGGPFSTHVAQHLRRASIIESRKARLADRAAHAERVRLRAALAKATPRPSYREERALAAQATRERLLAGVAAKCEEEVRRVKKVAEETREKKAAEQTRLKEEMAEKFAEAARRRSAYQQSLRRPRTASLPAAEEPGTNKAEFKTFNEDLAAETIQRSWRSRQRNRGIADFKALDLTLDRVKKMAFEDVGTLLSQDSILDATARALQALKLLQLGGESAGDRGSVRIFLSIFLILGHPTQTLSFGGKDAQEQDLIEKANELLKALHLALEPVPETNLHVADEALSFAFNNFCTTFHAWKSRDSSSLVEIMVKQFVELDLILQSTKEDVAGGVSDDYAEAIHNNQIQLLARLKKFAGPDTALAMIRKAVKKARKQRLERTRNDSEENVPRSTSGSSQSLDLKATSASGFNTTFRASKSVSSQLTSLGRAMTILPSNRELSHEIQINGTYQVQQQPWTDSRAHFIDTLQASMRRSMASEGDAAAAGWTYAMAAFIREKLFTLITKQHPVYDRLDGFLDLKLIKQTALAGMFSYSEFFDTIAHIIGQLCSPGRDQAVKEFAADTESDIITRLFALIKIIDLMRLDHVNFQFALASQGVTEHGWQHECEMFKQDLENGVHTLDNLKRWWTTSRAGLAAAIVNGNLDAVPGDATYARGLVDLVISNTSSNYDTLPETLRLDWRRLLALRAKVFKMVATSSILLTTKIRLKRNRQESWTSDADRIMNLLDSPDAANVTAERILAALESSRRIPDAIREGLLNFIGRILPSALAASNEAEEAENAHSRAVQEGRPYDPALSSPPSSSPSRSSVPAIGEASFTEQISTFILKSLREHIFARLSAASTAEKVRANTQAAEQLSKMGMGEFVAGVRGVVDLLERVRKVDLRCHGGWYEEVGRE</sequence>
<protein>
    <submittedName>
        <fullName evidence="4">Uncharacterized protein</fullName>
    </submittedName>
</protein>
<dbReference type="AlphaFoldDB" id="U1GCZ5"/>
<dbReference type="GO" id="GO:0010737">
    <property type="term" value="P:protein kinase A signaling"/>
    <property type="evidence" value="ECO:0007669"/>
    <property type="project" value="TreeGrafter"/>
</dbReference>
<dbReference type="Pfam" id="PF05794">
    <property type="entry name" value="Tcp11"/>
    <property type="match status" value="1"/>
</dbReference>
<dbReference type="OMA" id="FHAWKTH"/>
<feature type="region of interest" description="Disordered" evidence="3">
    <location>
        <begin position="33"/>
        <end position="69"/>
    </location>
</feature>
<evidence type="ECO:0000313" key="5">
    <source>
        <dbReference type="Proteomes" id="UP000019373"/>
    </source>
</evidence>